<feature type="binding site" evidence="14">
    <location>
        <position position="236"/>
    </location>
    <ligand>
        <name>ATP</name>
        <dbReference type="ChEBI" id="CHEBI:30616"/>
    </ligand>
</feature>
<comment type="function">
    <text evidence="13">Required for the formation of a threonylcarbamoyl group on adenosine at position 37 (t(6)A37) in tRNAs that read codons beginning with adenine.</text>
</comment>
<dbReference type="SUPFAM" id="SSF55821">
    <property type="entry name" value="YrdC/RibB"/>
    <property type="match status" value="1"/>
</dbReference>
<dbReference type="AlphaFoldDB" id="F4LRA1"/>
<dbReference type="Gene3D" id="3.40.50.11030">
    <property type="entry name" value="Threonylcarbamoyl-AMP synthase, C-terminal domain"/>
    <property type="match status" value="1"/>
</dbReference>
<dbReference type="eggNOG" id="COG0009">
    <property type="taxonomic scope" value="Bacteria"/>
</dbReference>
<evidence type="ECO:0000256" key="2">
    <source>
        <dbReference type="ARBA" id="ARBA00007663"/>
    </source>
</evidence>
<dbReference type="PANTHER" id="PTHR17490:SF16">
    <property type="entry name" value="THREONYLCARBAMOYL-AMP SYNTHASE"/>
    <property type="match status" value="1"/>
</dbReference>
<keyword evidence="7 13" id="KW-0819">tRNA processing</keyword>
<feature type="binding site" evidence="14">
    <location>
        <position position="70"/>
    </location>
    <ligand>
        <name>L-threonine</name>
        <dbReference type="ChEBI" id="CHEBI:57926"/>
    </ligand>
</feature>
<evidence type="ECO:0000256" key="12">
    <source>
        <dbReference type="ARBA" id="ARBA00048366"/>
    </source>
</evidence>
<dbReference type="HOGENOM" id="CLU_031397_0_0_9"/>
<dbReference type="GO" id="GO:0000049">
    <property type="term" value="F:tRNA binding"/>
    <property type="evidence" value="ECO:0007669"/>
    <property type="project" value="TreeGrafter"/>
</dbReference>
<keyword evidence="5 13" id="KW-0963">Cytoplasm</keyword>
<dbReference type="FunFam" id="3.90.870.10:FF:000008">
    <property type="entry name" value="Threonylcarbamoyl-AMP synthase"/>
    <property type="match status" value="1"/>
</dbReference>
<dbReference type="InterPro" id="IPR006070">
    <property type="entry name" value="Sua5-like_dom"/>
</dbReference>
<dbReference type="RefSeq" id="WP_013779157.1">
    <property type="nucleotide sequence ID" value="NC_015519.1"/>
</dbReference>
<dbReference type="NCBIfam" id="TIGR00057">
    <property type="entry name" value="L-threonylcarbamoyladenylate synthase"/>
    <property type="match status" value="1"/>
</dbReference>
<dbReference type="InterPro" id="IPR017945">
    <property type="entry name" value="DHBP_synth_RibB-like_a/b_dom"/>
</dbReference>
<evidence type="ECO:0000256" key="1">
    <source>
        <dbReference type="ARBA" id="ARBA00004496"/>
    </source>
</evidence>
<dbReference type="GO" id="GO:0006450">
    <property type="term" value="P:regulation of translational fidelity"/>
    <property type="evidence" value="ECO:0007669"/>
    <property type="project" value="TreeGrafter"/>
</dbReference>
<evidence type="ECO:0000256" key="3">
    <source>
        <dbReference type="ARBA" id="ARBA00012584"/>
    </source>
</evidence>
<feature type="binding site" evidence="14">
    <location>
        <position position="198"/>
    </location>
    <ligand>
        <name>ATP</name>
        <dbReference type="ChEBI" id="CHEBI:30616"/>
    </ligand>
</feature>
<keyword evidence="17" id="KW-1185">Reference proteome</keyword>
<feature type="binding site" evidence="14">
    <location>
        <position position="120"/>
    </location>
    <ligand>
        <name>ATP</name>
        <dbReference type="ChEBI" id="CHEBI:30616"/>
    </ligand>
</feature>
<dbReference type="GO" id="GO:0008033">
    <property type="term" value="P:tRNA processing"/>
    <property type="evidence" value="ECO:0007669"/>
    <property type="project" value="UniProtKB-KW"/>
</dbReference>
<evidence type="ECO:0000313" key="17">
    <source>
        <dbReference type="Proteomes" id="UP000010802"/>
    </source>
</evidence>
<dbReference type="GO" id="GO:0003725">
    <property type="term" value="F:double-stranded RNA binding"/>
    <property type="evidence" value="ECO:0007669"/>
    <property type="project" value="UniProtKB-UniRule"/>
</dbReference>
<dbReference type="GO" id="GO:0005737">
    <property type="term" value="C:cytoplasm"/>
    <property type="evidence" value="ECO:0007669"/>
    <property type="project" value="UniProtKB-SubCell"/>
</dbReference>
<feature type="binding site" evidence="14">
    <location>
        <position position="154"/>
    </location>
    <ligand>
        <name>ATP</name>
        <dbReference type="ChEBI" id="CHEBI:30616"/>
    </ligand>
</feature>
<reference evidence="17" key="1">
    <citation type="journal article" date="2013" name="Genome Announc.">
        <title>First genome sequence of a syntrophic acetate-oxidizing bacterium, Tepidanaerobacter acetatoxydans strain Re1.</title>
        <authorList>
            <person name="Manzoor S."/>
            <person name="Bongcam-Rudloff E."/>
            <person name="Schnurer A."/>
            <person name="Muller B."/>
        </authorList>
    </citation>
    <scope>NUCLEOTIDE SEQUENCE [LARGE SCALE GENOMIC DNA]</scope>
    <source>
        <strain evidence="17">Re1</strain>
    </source>
</reference>
<evidence type="ECO:0000256" key="10">
    <source>
        <dbReference type="ARBA" id="ARBA00022840"/>
    </source>
</evidence>
<accession>F4LRA1</accession>
<evidence type="ECO:0000256" key="9">
    <source>
        <dbReference type="ARBA" id="ARBA00022741"/>
    </source>
</evidence>
<feature type="binding site" evidence="14">
    <location>
        <position position="38"/>
    </location>
    <ligand>
        <name>L-threonine</name>
        <dbReference type="ChEBI" id="CHEBI:57926"/>
    </ligand>
</feature>
<dbReference type="GO" id="GO:0005524">
    <property type="term" value="F:ATP binding"/>
    <property type="evidence" value="ECO:0007669"/>
    <property type="project" value="UniProtKB-UniRule"/>
</dbReference>
<dbReference type="Gene3D" id="3.90.870.10">
    <property type="entry name" value="DHBP synthase"/>
    <property type="match status" value="1"/>
</dbReference>
<keyword evidence="9 13" id="KW-0547">Nucleotide-binding</keyword>
<name>F4LRA1_TEPAE</name>
<dbReference type="Proteomes" id="UP000010802">
    <property type="component" value="Chromosome"/>
</dbReference>
<dbReference type="InterPro" id="IPR038385">
    <property type="entry name" value="Sua5/YwlC_C"/>
</dbReference>
<dbReference type="Pfam" id="PF01300">
    <property type="entry name" value="Sua5_yciO_yrdC"/>
    <property type="match status" value="1"/>
</dbReference>
<dbReference type="EC" id="2.7.7.87" evidence="3 13"/>
<gene>
    <name evidence="16" type="primary">tsaC</name>
    <name evidence="16" type="ordered locus">TEPIRE1_2276</name>
</gene>
<comment type="similarity">
    <text evidence="2 13">Belongs to the SUA5 family.</text>
</comment>
<evidence type="ECO:0000256" key="4">
    <source>
        <dbReference type="ARBA" id="ARBA00015492"/>
    </source>
</evidence>
<proteinExistence type="inferred from homology"/>
<evidence type="ECO:0000256" key="11">
    <source>
        <dbReference type="ARBA" id="ARBA00029774"/>
    </source>
</evidence>
<feature type="binding site" evidence="14">
    <location>
        <position position="124"/>
    </location>
    <ligand>
        <name>L-threonine</name>
        <dbReference type="ChEBI" id="CHEBI:57926"/>
    </ligand>
</feature>
<feature type="binding site" evidence="14">
    <location>
        <position position="146"/>
    </location>
    <ligand>
        <name>ATP</name>
        <dbReference type="ChEBI" id="CHEBI:30616"/>
    </ligand>
</feature>
<dbReference type="InterPro" id="IPR010923">
    <property type="entry name" value="T(6)A37_SUA5"/>
</dbReference>
<dbReference type="InterPro" id="IPR050156">
    <property type="entry name" value="TC-AMP_synthase_SUA5"/>
</dbReference>
<evidence type="ECO:0000256" key="5">
    <source>
        <dbReference type="ARBA" id="ARBA00022490"/>
    </source>
</evidence>
<sequence>MLNTQIVSVDKNRPEGYKIKKAAEIIKTGGLVAFPTETVYGLGGNALDEHVAKKIYAAKGRPQDNPLIVHIHSLSQLDELVKEIPTRAAVLMDKFWPGPLTIIFHKKDIIPYSTTGGLDTVAIRMPAHSVALELIKESGVPIAAPSANISGRPSPACAEDVAEDLFGKIEMILDGGPTSVGVESTVLDLSEKVPIILRPGGVTKEDLEDVLGCVNLDPGLAPGEKPRSPGQKYRHYAPKAQMTVIEGCMENQVKTIQELTKQLESGGLKVGIMATAQTRHLYTRGYVISVGDRTAPLTISSNLFTILRKFDRLGVDRIFAEGISKDGIGLAVMNRLYKAAGYKILKV</sequence>
<evidence type="ECO:0000256" key="6">
    <source>
        <dbReference type="ARBA" id="ARBA00022679"/>
    </source>
</evidence>
<dbReference type="KEGG" id="tae:TepiRe1_2276"/>
<dbReference type="InterPro" id="IPR005145">
    <property type="entry name" value="Sua5_C"/>
</dbReference>
<comment type="catalytic activity">
    <reaction evidence="12 13">
        <text>L-threonine + hydrogencarbonate + ATP = L-threonylcarbamoyladenylate + diphosphate + H2O</text>
        <dbReference type="Rhea" id="RHEA:36407"/>
        <dbReference type="ChEBI" id="CHEBI:15377"/>
        <dbReference type="ChEBI" id="CHEBI:17544"/>
        <dbReference type="ChEBI" id="CHEBI:30616"/>
        <dbReference type="ChEBI" id="CHEBI:33019"/>
        <dbReference type="ChEBI" id="CHEBI:57926"/>
        <dbReference type="ChEBI" id="CHEBI:73682"/>
        <dbReference type="EC" id="2.7.7.87"/>
    </reaction>
</comment>
<dbReference type="Pfam" id="PF03481">
    <property type="entry name" value="Sua5_C"/>
    <property type="match status" value="1"/>
</dbReference>
<dbReference type="PROSITE" id="PS51163">
    <property type="entry name" value="YRDC"/>
    <property type="match status" value="1"/>
</dbReference>
<comment type="subcellular location">
    <subcellularLocation>
        <location evidence="1 13">Cytoplasm</location>
    </subcellularLocation>
</comment>
<dbReference type="OrthoDB" id="9814580at2"/>
<organism evidence="16 17">
    <name type="scientific">Tepidanaerobacter acetatoxydans (strain DSM 21804 / JCM 16047 / Re1)</name>
    <dbReference type="NCBI Taxonomy" id="1209989"/>
    <lineage>
        <taxon>Bacteria</taxon>
        <taxon>Bacillati</taxon>
        <taxon>Bacillota</taxon>
        <taxon>Clostridia</taxon>
        <taxon>Thermosediminibacterales</taxon>
        <taxon>Tepidanaerobacteraceae</taxon>
        <taxon>Tepidanaerobacter</taxon>
    </lineage>
</organism>
<dbReference type="KEGG" id="tep:TepRe1_2114"/>
<dbReference type="EMBL" id="HF563609">
    <property type="protein sequence ID" value="CCP27108.1"/>
    <property type="molecule type" value="Genomic_DNA"/>
</dbReference>
<feature type="binding site" evidence="14">
    <location>
        <position position="61"/>
    </location>
    <ligand>
        <name>ATP</name>
        <dbReference type="ChEBI" id="CHEBI:30616"/>
    </ligand>
</feature>
<keyword evidence="8 13" id="KW-0548">Nucleotidyltransferase</keyword>
<evidence type="ECO:0000259" key="15">
    <source>
        <dbReference type="PROSITE" id="PS51163"/>
    </source>
</evidence>
<feature type="domain" description="YrdC-like" evidence="15">
    <location>
        <begin position="16"/>
        <end position="202"/>
    </location>
</feature>
<dbReference type="GO" id="GO:0061710">
    <property type="term" value="F:L-threonylcarbamoyladenylate synthase"/>
    <property type="evidence" value="ECO:0007669"/>
    <property type="project" value="UniProtKB-EC"/>
</dbReference>
<evidence type="ECO:0000256" key="13">
    <source>
        <dbReference type="PIRNR" id="PIRNR004930"/>
    </source>
</evidence>
<keyword evidence="6 13" id="KW-0808">Transferase</keyword>
<keyword evidence="10 13" id="KW-0067">ATP-binding</keyword>
<dbReference type="PIRSF" id="PIRSF004930">
    <property type="entry name" value="Tln_factor_SUA5"/>
    <property type="match status" value="1"/>
</dbReference>
<protein>
    <recommendedName>
        <fullName evidence="4 13">Threonylcarbamoyl-AMP synthase</fullName>
        <shortName evidence="13">TC-AMP synthase</shortName>
        <ecNumber evidence="3 13">2.7.7.87</ecNumber>
    </recommendedName>
    <alternativeName>
        <fullName evidence="11 13">L-threonylcarbamoyladenylate synthase</fullName>
    </alternativeName>
</protein>
<evidence type="ECO:0000313" key="16">
    <source>
        <dbReference type="EMBL" id="CCP27108.1"/>
    </source>
</evidence>
<feature type="binding site" evidence="14">
    <location>
        <position position="144"/>
    </location>
    <ligand>
        <name>ATP</name>
        <dbReference type="ChEBI" id="CHEBI:30616"/>
    </ligand>
</feature>
<feature type="binding site" evidence="14">
    <location>
        <position position="65"/>
    </location>
    <ligand>
        <name>ATP</name>
        <dbReference type="ChEBI" id="CHEBI:30616"/>
    </ligand>
</feature>
<dbReference type="PANTHER" id="PTHR17490">
    <property type="entry name" value="SUA5"/>
    <property type="match status" value="1"/>
</dbReference>
<evidence type="ECO:0000256" key="7">
    <source>
        <dbReference type="ARBA" id="ARBA00022694"/>
    </source>
</evidence>
<dbReference type="PATRIC" id="fig|1209989.3.peg.2614"/>
<feature type="binding site" evidence="14">
    <location>
        <position position="184"/>
    </location>
    <ligand>
        <name>L-threonine</name>
        <dbReference type="ChEBI" id="CHEBI:57926"/>
    </ligand>
</feature>
<dbReference type="STRING" id="1209989.TepRe1_2114"/>
<evidence type="ECO:0000256" key="14">
    <source>
        <dbReference type="PIRSR" id="PIRSR004930-1"/>
    </source>
</evidence>
<evidence type="ECO:0000256" key="8">
    <source>
        <dbReference type="ARBA" id="ARBA00022695"/>
    </source>
</evidence>
<accession>L0S5I3</accession>